<comment type="function">
    <text evidence="9">This protein specifically catalyzes the removal of signal peptides from prolipoproteins.</text>
</comment>
<keyword evidence="8 9" id="KW-0472">Membrane</keyword>
<keyword evidence="3 9" id="KW-0645">Protease</keyword>
<keyword evidence="2 9" id="KW-1003">Cell membrane</keyword>
<dbReference type="OrthoDB" id="4308908at2"/>
<dbReference type="InterPro" id="IPR001872">
    <property type="entry name" value="Peptidase_A8"/>
</dbReference>
<proteinExistence type="inferred from homology"/>
<reference evidence="12" key="1">
    <citation type="submission" date="2016-01" db="EMBL/GenBank/DDBJ databases">
        <authorList>
            <person name="Mitreva M."/>
            <person name="Pepin K.H."/>
            <person name="Mihindukulasuriya K.A."/>
            <person name="Fulton R."/>
            <person name="Fronick C."/>
            <person name="O'Laughlin M."/>
            <person name="Miner T."/>
            <person name="Herter B."/>
            <person name="Rosa B.A."/>
            <person name="Cordes M."/>
            <person name="Tomlinson C."/>
            <person name="Wollam A."/>
            <person name="Palsikar V.B."/>
            <person name="Mardis E.R."/>
            <person name="Wilson R.K."/>
        </authorList>
    </citation>
    <scope>NUCLEOTIDE SEQUENCE [LARGE SCALE GENOMIC DNA]</scope>
    <source>
        <strain evidence="12">DNF00019</strain>
    </source>
</reference>
<evidence type="ECO:0000256" key="4">
    <source>
        <dbReference type="ARBA" id="ARBA00022692"/>
    </source>
</evidence>
<evidence type="ECO:0000313" key="11">
    <source>
        <dbReference type="EMBL" id="KXB33873.1"/>
    </source>
</evidence>
<keyword evidence="4 9" id="KW-0812">Transmembrane</keyword>
<gene>
    <name evidence="9" type="primary">lspA</name>
    <name evidence="11" type="ORF">HMPREF3192_01103</name>
</gene>
<dbReference type="Proteomes" id="UP000070675">
    <property type="component" value="Unassembled WGS sequence"/>
</dbReference>
<protein>
    <recommendedName>
        <fullName evidence="9">Lipoprotein signal peptidase</fullName>
        <ecNumber evidence="9">3.4.23.36</ecNumber>
    </recommendedName>
    <alternativeName>
        <fullName evidence="9">Prolipoprotein signal peptidase</fullName>
    </alternativeName>
    <alternativeName>
        <fullName evidence="9">Signal peptidase II</fullName>
        <shortName evidence="9">SPase II</shortName>
    </alternativeName>
</protein>
<dbReference type="GO" id="GO:0004190">
    <property type="term" value="F:aspartic-type endopeptidase activity"/>
    <property type="evidence" value="ECO:0007669"/>
    <property type="project" value="UniProtKB-UniRule"/>
</dbReference>
<comment type="subcellular location">
    <subcellularLocation>
        <location evidence="9">Cell membrane</location>
        <topology evidence="9">Multi-pass membrane protein</topology>
    </subcellularLocation>
</comment>
<evidence type="ECO:0000256" key="7">
    <source>
        <dbReference type="ARBA" id="ARBA00022989"/>
    </source>
</evidence>
<evidence type="ECO:0000256" key="2">
    <source>
        <dbReference type="ARBA" id="ARBA00022475"/>
    </source>
</evidence>
<dbReference type="PANTHER" id="PTHR33695:SF1">
    <property type="entry name" value="LIPOPROTEIN SIGNAL PEPTIDASE"/>
    <property type="match status" value="1"/>
</dbReference>
<dbReference type="NCBIfam" id="TIGR00077">
    <property type="entry name" value="lspA"/>
    <property type="match status" value="1"/>
</dbReference>
<evidence type="ECO:0000256" key="5">
    <source>
        <dbReference type="ARBA" id="ARBA00022750"/>
    </source>
</evidence>
<evidence type="ECO:0000256" key="1">
    <source>
        <dbReference type="ARBA" id="ARBA00006139"/>
    </source>
</evidence>
<keyword evidence="5 9" id="KW-0064">Aspartyl protease</keyword>
<evidence type="ECO:0000256" key="3">
    <source>
        <dbReference type="ARBA" id="ARBA00022670"/>
    </source>
</evidence>
<dbReference type="UniPathway" id="UPA00665"/>
<dbReference type="EC" id="3.4.23.36" evidence="9"/>
<accession>A0A133XSF5</accession>
<keyword evidence="12" id="KW-1185">Reference proteome</keyword>
<evidence type="ECO:0000313" key="12">
    <source>
        <dbReference type="Proteomes" id="UP000070675"/>
    </source>
</evidence>
<evidence type="ECO:0000256" key="10">
    <source>
        <dbReference type="RuleBase" id="RU004181"/>
    </source>
</evidence>
<comment type="caution">
    <text evidence="11">The sequence shown here is derived from an EMBL/GenBank/DDBJ whole genome shotgun (WGS) entry which is preliminary data.</text>
</comment>
<feature type="transmembrane region" description="Helical" evidence="9">
    <location>
        <begin position="21"/>
        <end position="38"/>
    </location>
</feature>
<feature type="active site" evidence="9">
    <location>
        <position position="151"/>
    </location>
</feature>
<dbReference type="GO" id="GO:0005886">
    <property type="term" value="C:plasma membrane"/>
    <property type="evidence" value="ECO:0007669"/>
    <property type="project" value="UniProtKB-SubCell"/>
</dbReference>
<name>A0A133XSF5_9ACTN</name>
<dbReference type="HAMAP" id="MF_00161">
    <property type="entry name" value="LspA"/>
    <property type="match status" value="1"/>
</dbReference>
<keyword evidence="7 9" id="KW-1133">Transmembrane helix</keyword>
<feature type="transmembrane region" description="Helical" evidence="9">
    <location>
        <begin position="80"/>
        <end position="100"/>
    </location>
</feature>
<dbReference type="PRINTS" id="PR00781">
    <property type="entry name" value="LIPOSIGPTASE"/>
</dbReference>
<dbReference type="STRING" id="1393034.HMPREF3192_01103"/>
<dbReference type="PATRIC" id="fig|1393034.3.peg.1071"/>
<dbReference type="EMBL" id="LSCR01000029">
    <property type="protein sequence ID" value="KXB33873.1"/>
    <property type="molecule type" value="Genomic_DNA"/>
</dbReference>
<evidence type="ECO:0000256" key="9">
    <source>
        <dbReference type="HAMAP-Rule" id="MF_00161"/>
    </source>
</evidence>
<evidence type="ECO:0000256" key="8">
    <source>
        <dbReference type="ARBA" id="ARBA00023136"/>
    </source>
</evidence>
<dbReference type="Pfam" id="PF01252">
    <property type="entry name" value="Peptidase_A8"/>
    <property type="match status" value="1"/>
</dbReference>
<keyword evidence="6 9" id="KW-0378">Hydrolase</keyword>
<feature type="active site" evidence="9">
    <location>
        <position position="135"/>
    </location>
</feature>
<comment type="pathway">
    <text evidence="9">Protein modification; lipoprotein biosynthesis (signal peptide cleavage).</text>
</comment>
<comment type="catalytic activity">
    <reaction evidence="9">
        <text>Release of signal peptides from bacterial membrane prolipoproteins. Hydrolyzes -Xaa-Yaa-Zaa-|-(S,diacylglyceryl)Cys-, in which Xaa is hydrophobic (preferably Leu), and Yaa (Ala or Ser) and Zaa (Gly or Ala) have small, neutral side chains.</text>
        <dbReference type="EC" id="3.4.23.36"/>
    </reaction>
</comment>
<evidence type="ECO:0000256" key="6">
    <source>
        <dbReference type="ARBA" id="ARBA00022801"/>
    </source>
</evidence>
<dbReference type="PANTHER" id="PTHR33695">
    <property type="entry name" value="LIPOPROTEIN SIGNAL PEPTIDASE"/>
    <property type="match status" value="1"/>
</dbReference>
<organism evidence="11 12">
    <name type="scientific">Atopobium deltae</name>
    <dbReference type="NCBI Taxonomy" id="1393034"/>
    <lineage>
        <taxon>Bacteria</taxon>
        <taxon>Bacillati</taxon>
        <taxon>Actinomycetota</taxon>
        <taxon>Coriobacteriia</taxon>
        <taxon>Coriobacteriales</taxon>
        <taxon>Atopobiaceae</taxon>
        <taxon>Atopobium</taxon>
    </lineage>
</organism>
<dbReference type="AlphaFoldDB" id="A0A133XSF5"/>
<dbReference type="GO" id="GO:0006508">
    <property type="term" value="P:proteolysis"/>
    <property type="evidence" value="ECO:0007669"/>
    <property type="project" value="UniProtKB-KW"/>
</dbReference>
<feature type="transmembrane region" description="Helical" evidence="9">
    <location>
        <begin position="145"/>
        <end position="166"/>
    </location>
</feature>
<sequence>MTKASFKEKLRSKKATAGITLGARIALLSAIALLVVVLDQVSKAWMRLVLVRGDLPLIPGVLRLSLVENTGAAFSIGQGATWLFIATAMGIIFCAYLWVINDKNLPLSIVVSLGVICGGGAGNLIDRLVRGSVTDFFATEFIKFPIFNVADIAISLGIFVAFILIWRYDRRDDQRCDRTTK</sequence>
<dbReference type="RefSeq" id="WP_066305920.1">
    <property type="nucleotide sequence ID" value="NZ_KQ959507.1"/>
</dbReference>
<feature type="transmembrane region" description="Helical" evidence="9">
    <location>
        <begin position="107"/>
        <end position="125"/>
    </location>
</feature>
<comment type="similarity">
    <text evidence="1 9 10">Belongs to the peptidase A8 family.</text>
</comment>